<keyword evidence="2 5" id="KW-0227">DNA damage</keyword>
<sequence>MTLGKIPGSFYARDTRKVARNLLGKILCCKTAEGIAKGRIVETEAYCGDKDPAAHAYRGKTPRSKIMWGRAGVAYVYFVYGMHHMLNVVTEREGSPGSVFIRALEPIEGITLMKQRRKTQDAKSLTNSPAKLTQALGITMQDNGVDLESGHLWIEEGRKEKFDIVSTGRVGIKAGKKLQLRFYIKGDEHMSRI</sequence>
<dbReference type="Proteomes" id="UP000319130">
    <property type="component" value="Unassembled WGS sequence"/>
</dbReference>
<dbReference type="PANTHER" id="PTHR10429">
    <property type="entry name" value="DNA-3-METHYLADENINE GLYCOSYLASE"/>
    <property type="match status" value="1"/>
</dbReference>
<proteinExistence type="inferred from homology"/>
<keyword evidence="6" id="KW-0326">Glycosidase</keyword>
<reference evidence="6 7" key="1">
    <citation type="submission" date="2019-03" db="EMBL/GenBank/DDBJ databases">
        <title>Metabolic potential of uncultured bacteria and archaea associated with petroleum seepage in deep-sea sediments.</title>
        <authorList>
            <person name="Dong X."/>
            <person name="Hubert C."/>
        </authorList>
    </citation>
    <scope>NUCLEOTIDE SEQUENCE [LARGE SCALE GENOMIC DNA]</scope>
    <source>
        <strain evidence="6">E29_bin52</strain>
    </source>
</reference>
<evidence type="ECO:0000256" key="1">
    <source>
        <dbReference type="ARBA" id="ARBA00009232"/>
    </source>
</evidence>
<dbReference type="InterPro" id="IPR036995">
    <property type="entry name" value="MPG_sf"/>
</dbReference>
<evidence type="ECO:0000256" key="5">
    <source>
        <dbReference type="HAMAP-Rule" id="MF_00527"/>
    </source>
</evidence>
<dbReference type="Gene3D" id="3.10.300.10">
    <property type="entry name" value="Methylpurine-DNA glycosylase (MPG)"/>
    <property type="match status" value="1"/>
</dbReference>
<evidence type="ECO:0000313" key="6">
    <source>
        <dbReference type="EMBL" id="TET59003.1"/>
    </source>
</evidence>
<dbReference type="HAMAP" id="MF_00527">
    <property type="entry name" value="3MGH"/>
    <property type="match status" value="1"/>
</dbReference>
<dbReference type="Pfam" id="PF02245">
    <property type="entry name" value="Pur_DNA_glyco"/>
    <property type="match status" value="1"/>
</dbReference>
<dbReference type="PANTHER" id="PTHR10429:SF0">
    <property type="entry name" value="DNA-3-METHYLADENINE GLYCOSYLASE"/>
    <property type="match status" value="1"/>
</dbReference>
<dbReference type="AlphaFoldDB" id="A0A523VWA7"/>
<dbReference type="GO" id="GO:0006284">
    <property type="term" value="P:base-excision repair"/>
    <property type="evidence" value="ECO:0007669"/>
    <property type="project" value="InterPro"/>
</dbReference>
<dbReference type="CDD" id="cd00540">
    <property type="entry name" value="AAG"/>
    <property type="match status" value="1"/>
</dbReference>
<protein>
    <recommendedName>
        <fullName evidence="5">Putative 3-methyladenine DNA glycosylase</fullName>
        <ecNumber evidence="5">3.2.2.-</ecNumber>
    </recommendedName>
</protein>
<name>A0A523VWA7_UNCAE</name>
<comment type="similarity">
    <text evidence="1 5">Belongs to the DNA glycosylase MPG family.</text>
</comment>
<accession>A0A523VWA7</accession>
<dbReference type="InterPro" id="IPR003180">
    <property type="entry name" value="MPG"/>
</dbReference>
<dbReference type="NCBIfam" id="NF002003">
    <property type="entry name" value="PRK00802.1-3"/>
    <property type="match status" value="1"/>
</dbReference>
<keyword evidence="4 5" id="KW-0234">DNA repair</keyword>
<dbReference type="SUPFAM" id="SSF50486">
    <property type="entry name" value="FMT C-terminal domain-like"/>
    <property type="match status" value="1"/>
</dbReference>
<evidence type="ECO:0000256" key="3">
    <source>
        <dbReference type="ARBA" id="ARBA00022801"/>
    </source>
</evidence>
<evidence type="ECO:0000313" key="7">
    <source>
        <dbReference type="Proteomes" id="UP000319130"/>
    </source>
</evidence>
<keyword evidence="3 5" id="KW-0378">Hydrolase</keyword>
<evidence type="ECO:0000256" key="4">
    <source>
        <dbReference type="ARBA" id="ARBA00023204"/>
    </source>
</evidence>
<organism evidence="6 7">
    <name type="scientific">Aerophobetes bacterium</name>
    <dbReference type="NCBI Taxonomy" id="2030807"/>
    <lineage>
        <taxon>Bacteria</taxon>
        <taxon>Candidatus Aerophobota</taxon>
    </lineage>
</organism>
<dbReference type="InterPro" id="IPR011034">
    <property type="entry name" value="Formyl_transferase-like_C_sf"/>
</dbReference>
<evidence type="ECO:0000256" key="2">
    <source>
        <dbReference type="ARBA" id="ARBA00022763"/>
    </source>
</evidence>
<gene>
    <name evidence="6" type="ORF">E3J48_08375</name>
</gene>
<dbReference type="GO" id="GO:0003905">
    <property type="term" value="F:alkylbase DNA N-glycosylase activity"/>
    <property type="evidence" value="ECO:0007669"/>
    <property type="project" value="InterPro"/>
</dbReference>
<dbReference type="NCBIfam" id="TIGR00567">
    <property type="entry name" value="3mg"/>
    <property type="match status" value="1"/>
</dbReference>
<comment type="caution">
    <text evidence="6">The sequence shown here is derived from an EMBL/GenBank/DDBJ whole genome shotgun (WGS) entry which is preliminary data.</text>
</comment>
<dbReference type="EMBL" id="SOIZ01000386">
    <property type="protein sequence ID" value="TET59003.1"/>
    <property type="molecule type" value="Genomic_DNA"/>
</dbReference>
<dbReference type="GO" id="GO:0003677">
    <property type="term" value="F:DNA binding"/>
    <property type="evidence" value="ECO:0007669"/>
    <property type="project" value="InterPro"/>
</dbReference>
<dbReference type="EC" id="3.2.2.-" evidence="5"/>
<dbReference type="FunFam" id="3.10.300.10:FF:000001">
    <property type="entry name" value="Putative 3-methyladenine DNA glycosylase"/>
    <property type="match status" value="1"/>
</dbReference>